<feature type="transmembrane region" description="Helical" evidence="12">
    <location>
        <begin position="592"/>
        <end position="614"/>
    </location>
</feature>
<dbReference type="PANTHER" id="PTHR24372">
    <property type="entry name" value="GLYCOPROTEIN HORMONE RECEPTOR"/>
    <property type="match status" value="1"/>
</dbReference>
<dbReference type="PROSITE" id="PS51450">
    <property type="entry name" value="LRR"/>
    <property type="match status" value="3"/>
</dbReference>
<comment type="subcellular location">
    <subcellularLocation>
        <location evidence="1">Cell membrane</location>
        <topology evidence="1">Multi-pass membrane protein</topology>
    </subcellularLocation>
</comment>
<feature type="transmembrane region" description="Helical" evidence="12">
    <location>
        <begin position="807"/>
        <end position="828"/>
    </location>
</feature>
<dbReference type="InterPro" id="IPR001611">
    <property type="entry name" value="Leu-rich_rpt"/>
</dbReference>
<feature type="transmembrane region" description="Helical" evidence="12">
    <location>
        <begin position="542"/>
        <end position="560"/>
    </location>
</feature>
<dbReference type="PRINTS" id="PR00237">
    <property type="entry name" value="GPCRRHODOPSN"/>
</dbReference>
<evidence type="ECO:0000313" key="16">
    <source>
        <dbReference type="Proteomes" id="UP000192578"/>
    </source>
</evidence>
<sequence length="924" mass="104931">MTFSLTVTALKSCVVVFFGSGAENQRLPLGDDEDERYCGEKTSGFGRHFIRRIVDLQEKDGCMAPEPLLPPGSMFHDHVGREGIQCFVGAFPKRCVCMVNRIRCDDLSLTQIFAFTNETADPQTPRYSFLHNRIQYIQEDVFRLLPDLRHLDFRKNSISGLNNRAFNGLSNLRRLWLGQNGIQSWEPHSFNNSKLRWLDLKANRITLEAGMFSKLNSLYYLDISSNLIEHIAENTFEATPQLEELSLANNSLVELPENVFAPLHYLQFLNLSNNPHIKSLPMDIFKGLIRLDRLNLSGVSISNIHREMFDDIPNNALIIFSKFHYCYYAAHIVDCHPKSDGISSSENLIELSHTRTLIWVLIALIPLSNLFVLIARCSVHANEPIFNTQISQRFYRHDLDVLSKLRDISSNLIEHIAENTFEATPQLEELSLANNSLVELPENVFAPLHYLQFLNLSNNPHIKSLPMDIFKGLIRLDRLNLSGVSISNIHREMFDDIPNNALIIFSKFHYCYYAAHIVDCHPKSDGISSSENLIELSHTRTLIWVLIALIPLSNLFVLIARCSVHANEPIFNTQISQRFYRHDLDVLSKLRYNLFVSNSLMTVYLLIIAIYDLYYRENYHREAYEWLHGFACQAAGMMASLSIFISLVTLCVIIIDRYICITQSPAHHLTGHGCCLLIISLWLAGIMILGIPVAIWDNVTGSFYGNNGLCLPLYLDEPFLNGWWYSSVLFFGVFALCATVTIFCGVQTRRFAAQHADEDPLSEANAHTGVATRYLVIIIVNLICWLPVIVVKIMALTSYDIGNHLHSIFAILILPLNSCLTPVLHVYLSTQFRRKFAKVVSLSLSGQAHCFKRQREDSEAGKSMDGFYHNDSQDNLGLPLARTHMPHKHSPVNRPLIRVRSPSPESGKGNAIPLRDSGARPRSF</sequence>
<feature type="chain" id="PRO_5012144884" evidence="13">
    <location>
        <begin position="22"/>
        <end position="924"/>
    </location>
</feature>
<keyword evidence="5" id="KW-0677">Repeat</keyword>
<dbReference type="Pfam" id="PF00001">
    <property type="entry name" value="7tm_1"/>
    <property type="match status" value="1"/>
</dbReference>
<evidence type="ECO:0000256" key="9">
    <source>
        <dbReference type="ARBA" id="ARBA00023170"/>
    </source>
</evidence>
<dbReference type="GO" id="GO:0005886">
    <property type="term" value="C:plasma membrane"/>
    <property type="evidence" value="ECO:0007669"/>
    <property type="project" value="UniProtKB-SubCell"/>
</dbReference>
<dbReference type="PROSITE" id="PS50262">
    <property type="entry name" value="G_PROTEIN_RECEP_F1_2"/>
    <property type="match status" value="1"/>
</dbReference>
<dbReference type="SMART" id="SM00369">
    <property type="entry name" value="LRR_TYP"/>
    <property type="match status" value="10"/>
</dbReference>
<keyword evidence="2" id="KW-1003">Cell membrane</keyword>
<feature type="region of interest" description="Disordered" evidence="11">
    <location>
        <begin position="882"/>
        <end position="924"/>
    </location>
</feature>
<dbReference type="Pfam" id="PF13855">
    <property type="entry name" value="LRR_8"/>
    <property type="match status" value="3"/>
</dbReference>
<gene>
    <name evidence="15" type="ORF">BV898_04801</name>
</gene>
<evidence type="ECO:0000256" key="2">
    <source>
        <dbReference type="ARBA" id="ARBA00022475"/>
    </source>
</evidence>
<evidence type="ECO:0000256" key="6">
    <source>
        <dbReference type="ARBA" id="ARBA00022989"/>
    </source>
</evidence>
<feature type="transmembrane region" description="Helical" evidence="12">
    <location>
        <begin position="676"/>
        <end position="696"/>
    </location>
</feature>
<feature type="transmembrane region" description="Helical" evidence="12">
    <location>
        <begin position="634"/>
        <end position="655"/>
    </location>
</feature>
<accession>A0A1W0X1E7</accession>
<name>A0A1W0X1E7_HYPEX</name>
<keyword evidence="9 15" id="KW-0675">Receptor</keyword>
<evidence type="ECO:0000256" key="7">
    <source>
        <dbReference type="ARBA" id="ARBA00023040"/>
    </source>
</evidence>
<dbReference type="EMBL" id="MTYJ01000024">
    <property type="protein sequence ID" value="OQV21317.1"/>
    <property type="molecule type" value="Genomic_DNA"/>
</dbReference>
<evidence type="ECO:0000256" key="13">
    <source>
        <dbReference type="SAM" id="SignalP"/>
    </source>
</evidence>
<dbReference type="GO" id="GO:0008528">
    <property type="term" value="F:G protein-coupled peptide receptor activity"/>
    <property type="evidence" value="ECO:0007669"/>
    <property type="project" value="TreeGrafter"/>
</dbReference>
<feature type="transmembrane region" description="Helical" evidence="12">
    <location>
        <begin position="774"/>
        <end position="795"/>
    </location>
</feature>
<evidence type="ECO:0000256" key="4">
    <source>
        <dbReference type="ARBA" id="ARBA00022692"/>
    </source>
</evidence>
<comment type="caution">
    <text evidence="15">The sequence shown here is derived from an EMBL/GenBank/DDBJ whole genome shotgun (WGS) entry which is preliminary data.</text>
</comment>
<proteinExistence type="predicted"/>
<dbReference type="OrthoDB" id="6022531at2759"/>
<dbReference type="SMART" id="SM00365">
    <property type="entry name" value="LRR_SD22"/>
    <property type="match status" value="3"/>
</dbReference>
<keyword evidence="3" id="KW-0433">Leucine-rich repeat</keyword>
<reference evidence="16" key="1">
    <citation type="submission" date="2017-01" db="EMBL/GenBank/DDBJ databases">
        <title>Comparative genomics of anhydrobiosis in the tardigrade Hypsibius dujardini.</title>
        <authorList>
            <person name="Yoshida Y."/>
            <person name="Koutsovoulos G."/>
            <person name="Laetsch D."/>
            <person name="Stevens L."/>
            <person name="Kumar S."/>
            <person name="Horikawa D."/>
            <person name="Ishino K."/>
            <person name="Komine S."/>
            <person name="Tomita M."/>
            <person name="Blaxter M."/>
            <person name="Arakawa K."/>
        </authorList>
    </citation>
    <scope>NUCLEOTIDE SEQUENCE [LARGE SCALE GENOMIC DNA]</scope>
    <source>
        <strain evidence="16">Z151</strain>
    </source>
</reference>
<dbReference type="InterPro" id="IPR017452">
    <property type="entry name" value="GPCR_Rhodpsn_7TM"/>
</dbReference>
<dbReference type="GO" id="GO:0009755">
    <property type="term" value="P:hormone-mediated signaling pathway"/>
    <property type="evidence" value="ECO:0007669"/>
    <property type="project" value="TreeGrafter"/>
</dbReference>
<keyword evidence="8 12" id="KW-0472">Membrane</keyword>
<dbReference type="AlphaFoldDB" id="A0A1W0X1E7"/>
<keyword evidence="16" id="KW-1185">Reference proteome</keyword>
<evidence type="ECO:0000256" key="11">
    <source>
        <dbReference type="SAM" id="MobiDB-lite"/>
    </source>
</evidence>
<keyword evidence="4 12" id="KW-0812">Transmembrane</keyword>
<evidence type="ECO:0000256" key="8">
    <source>
        <dbReference type="ARBA" id="ARBA00023136"/>
    </source>
</evidence>
<keyword evidence="6 12" id="KW-1133">Transmembrane helix</keyword>
<evidence type="ECO:0000256" key="1">
    <source>
        <dbReference type="ARBA" id="ARBA00004651"/>
    </source>
</evidence>
<evidence type="ECO:0000313" key="15">
    <source>
        <dbReference type="EMBL" id="OQV21317.1"/>
    </source>
</evidence>
<dbReference type="GO" id="GO:0007189">
    <property type="term" value="P:adenylate cyclase-activating G protein-coupled receptor signaling pathway"/>
    <property type="evidence" value="ECO:0007669"/>
    <property type="project" value="TreeGrafter"/>
</dbReference>
<dbReference type="SMART" id="SM00364">
    <property type="entry name" value="LRR_BAC"/>
    <property type="match status" value="5"/>
</dbReference>
<organism evidence="15 16">
    <name type="scientific">Hypsibius exemplaris</name>
    <name type="common">Freshwater tardigrade</name>
    <dbReference type="NCBI Taxonomy" id="2072580"/>
    <lineage>
        <taxon>Eukaryota</taxon>
        <taxon>Metazoa</taxon>
        <taxon>Ecdysozoa</taxon>
        <taxon>Tardigrada</taxon>
        <taxon>Eutardigrada</taxon>
        <taxon>Parachela</taxon>
        <taxon>Hypsibioidea</taxon>
        <taxon>Hypsibiidae</taxon>
        <taxon>Hypsibius</taxon>
    </lineage>
</organism>
<dbReference type="InterPro" id="IPR003591">
    <property type="entry name" value="Leu-rich_rpt_typical-subtyp"/>
</dbReference>
<dbReference type="Proteomes" id="UP000192578">
    <property type="component" value="Unassembled WGS sequence"/>
</dbReference>
<evidence type="ECO:0000256" key="5">
    <source>
        <dbReference type="ARBA" id="ARBA00022737"/>
    </source>
</evidence>
<protein>
    <submittedName>
        <fullName evidence="15">Relaxin receptor 1</fullName>
    </submittedName>
</protein>
<evidence type="ECO:0000256" key="10">
    <source>
        <dbReference type="ARBA" id="ARBA00023224"/>
    </source>
</evidence>
<dbReference type="Gene3D" id="3.80.10.10">
    <property type="entry name" value="Ribonuclease Inhibitor"/>
    <property type="match status" value="3"/>
</dbReference>
<dbReference type="PANTHER" id="PTHR24372:SF80">
    <property type="entry name" value="FI21465P1-RELATED"/>
    <property type="match status" value="1"/>
</dbReference>
<keyword evidence="7" id="KW-0297">G-protein coupled receptor</keyword>
<evidence type="ECO:0000256" key="3">
    <source>
        <dbReference type="ARBA" id="ARBA00022614"/>
    </source>
</evidence>
<keyword evidence="10" id="KW-0807">Transducer</keyword>
<feature type="signal peptide" evidence="13">
    <location>
        <begin position="1"/>
        <end position="21"/>
    </location>
</feature>
<feature type="domain" description="G-protein coupled receptors family 1 profile" evidence="14">
    <location>
        <begin position="553"/>
        <end position="825"/>
    </location>
</feature>
<dbReference type="Gene3D" id="1.20.1070.10">
    <property type="entry name" value="Rhodopsin 7-helix transmembrane proteins"/>
    <property type="match status" value="1"/>
</dbReference>
<dbReference type="SUPFAM" id="SSF81321">
    <property type="entry name" value="Family A G protein-coupled receptor-like"/>
    <property type="match status" value="1"/>
</dbReference>
<dbReference type="InterPro" id="IPR032675">
    <property type="entry name" value="LRR_dom_sf"/>
</dbReference>
<evidence type="ECO:0000259" key="14">
    <source>
        <dbReference type="PROSITE" id="PS50262"/>
    </source>
</evidence>
<evidence type="ECO:0000256" key="12">
    <source>
        <dbReference type="SAM" id="Phobius"/>
    </source>
</evidence>
<dbReference type="SUPFAM" id="SSF52058">
    <property type="entry name" value="L domain-like"/>
    <property type="match status" value="2"/>
</dbReference>
<feature type="transmembrane region" description="Helical" evidence="12">
    <location>
        <begin position="723"/>
        <end position="746"/>
    </location>
</feature>
<dbReference type="InterPro" id="IPR000276">
    <property type="entry name" value="GPCR_Rhodpsn"/>
</dbReference>
<keyword evidence="13" id="KW-0732">Signal</keyword>